<reference evidence="1 2" key="1">
    <citation type="journal article" date="2003" name="Proc. Natl. Acad. Sci. U.S.A.">
        <title>Genome sequence of the cyanobacterium Prochlorococcus marinus SS120, a nearly minimal oxyphototrophic genome.</title>
        <authorList>
            <person name="Dufresne A."/>
            <person name="Salanoubat M."/>
            <person name="Partensky F."/>
            <person name="Artiguenave F."/>
            <person name="Axmann I.M."/>
            <person name="Barbe V."/>
            <person name="Duprat S."/>
            <person name="Galperin M.Y."/>
            <person name="Koonin E.V."/>
            <person name="Le Gall F."/>
            <person name="Makarova K.S."/>
            <person name="Ostrowski M."/>
            <person name="Oztas S."/>
            <person name="Robert C."/>
            <person name="Rogozin I.B."/>
            <person name="Scanlan D.J."/>
            <person name="Tandeau de Marsac N."/>
            <person name="Weissenbach J."/>
            <person name="Wincker P."/>
            <person name="Wolf Y.I."/>
            <person name="Hess W.R."/>
        </authorList>
    </citation>
    <scope>NUCLEOTIDE SEQUENCE [LARGE SCALE GENOMIC DNA]</scope>
    <source>
        <strain evidence="2">SARG / CCMP1375 / SS120</strain>
    </source>
</reference>
<dbReference type="eggNOG" id="COG4100">
    <property type="taxonomic scope" value="Bacteria"/>
</dbReference>
<dbReference type="InterPro" id="IPR009651">
    <property type="entry name" value="Met_g_lyase_put"/>
</dbReference>
<proteinExistence type="predicted"/>
<protein>
    <submittedName>
        <fullName evidence="1">PLP-dependent enzyme</fullName>
    </submittedName>
</protein>
<dbReference type="SUPFAM" id="SSF53383">
    <property type="entry name" value="PLP-dependent transferases"/>
    <property type="match status" value="1"/>
</dbReference>
<dbReference type="PANTHER" id="PTHR46658:SF1">
    <property type="entry name" value="CYS OR MET METABOLISM PYRIDOXAL-PHOSPHATE-DEPENDENT ENZYME"/>
    <property type="match status" value="1"/>
</dbReference>
<dbReference type="HOGENOM" id="CLU_037803_3_0_3"/>
<evidence type="ECO:0000313" key="1">
    <source>
        <dbReference type="EMBL" id="AAQ00875.1"/>
    </source>
</evidence>
<keyword evidence="2" id="KW-1185">Reference proteome</keyword>
<dbReference type="PATRIC" id="fig|167539.5.peg.1933"/>
<dbReference type="EnsemblBacteria" id="AAQ00875">
    <property type="protein sequence ID" value="AAQ00875"/>
    <property type="gene ID" value="Pro_1831"/>
</dbReference>
<dbReference type="STRING" id="167539.Pro_1831"/>
<dbReference type="Gene3D" id="3.40.640.10">
    <property type="entry name" value="Type I PLP-dependent aspartate aminotransferase-like (Major domain)"/>
    <property type="match status" value="1"/>
</dbReference>
<dbReference type="InterPro" id="IPR015424">
    <property type="entry name" value="PyrdxlP-dep_Trfase"/>
</dbReference>
<dbReference type="InterPro" id="IPR015421">
    <property type="entry name" value="PyrdxlP-dep_Trfase_major"/>
</dbReference>
<dbReference type="Pfam" id="PF06838">
    <property type="entry name" value="Met_gamma_lyase"/>
    <property type="match status" value="1"/>
</dbReference>
<name>Q7V9K2_PROMA</name>
<accession>Q7V9K2</accession>
<dbReference type="OrthoDB" id="9764766at2"/>
<evidence type="ECO:0000313" key="2">
    <source>
        <dbReference type="Proteomes" id="UP000001420"/>
    </source>
</evidence>
<gene>
    <name evidence="1" type="ordered locus">Pro_1831</name>
</gene>
<sequence>MNIKDKQFLSNEYCYPRVSNLVSKVEADLKEVADQRTQDVAISLSKILQAFSTEGLGPQHFQSVSGIGHGDLGRDLIDKVFANVLGAEKALVRMQFVSGTHAISSILFGILRPGDNLLSITGKPYDTLEEVIGLRGKGQGSLLDFGINYDEISVFNDGEIDLKSLEKALEVSREMIFIQRSCGYSWRQSLSIADIKKICDICHIKQPNCVCFVDNCYGEFVELQEPNHVGADLIAGSLLKNLGGTIAPAGGYIAGKSVLVDKACNRLTAPGIGSDVGTSFNLNRLVLQGLFLSPQMVAESLIGADIISGVFQKLGFKVNPLPGQFRSDLIQSVCLGNVETLEIVCRSFQLCSPVSSYVNPIPSSMPGYESDLIMAGGTFVDGSTSEFSADAPLRPPYNLYVQGGTHRAHIKIAITQAVIALVQSGIVDLP</sequence>
<dbReference type="EMBL" id="AE017126">
    <property type="protein sequence ID" value="AAQ00875.1"/>
    <property type="molecule type" value="Genomic_DNA"/>
</dbReference>
<dbReference type="AlphaFoldDB" id="Q7V9K2"/>
<dbReference type="PANTHER" id="PTHR46658">
    <property type="entry name" value="CYS OR MET METABOLISM PYRIDOXAL-PHOSPHATE-DEPENDENT ENZYME"/>
    <property type="match status" value="1"/>
</dbReference>
<dbReference type="KEGG" id="pma:Pro_1831"/>
<organism evidence="1 2">
    <name type="scientific">Prochlorococcus marinus (strain SARG / CCMP1375 / SS120)</name>
    <dbReference type="NCBI Taxonomy" id="167539"/>
    <lineage>
        <taxon>Bacteria</taxon>
        <taxon>Bacillati</taxon>
        <taxon>Cyanobacteriota</taxon>
        <taxon>Cyanophyceae</taxon>
        <taxon>Synechococcales</taxon>
        <taxon>Prochlorococcaceae</taxon>
        <taxon>Prochlorococcus</taxon>
    </lineage>
</organism>
<dbReference type="Gene3D" id="3.90.1150.60">
    <property type="entry name" value="Methioning gamme-lyase, C-terminal domain"/>
    <property type="match status" value="1"/>
</dbReference>
<dbReference type="Proteomes" id="UP000001420">
    <property type="component" value="Chromosome"/>
</dbReference>